<name>A0ABP8MWA2_9BACT</name>
<feature type="domain" description="Manganese/iron superoxide dismutase N-terminal" evidence="6">
    <location>
        <begin position="2"/>
        <end position="84"/>
    </location>
</feature>
<dbReference type="PRINTS" id="PR01703">
    <property type="entry name" value="MNSODISMTASE"/>
</dbReference>
<gene>
    <name evidence="8" type="primary">sodA</name>
    <name evidence="8" type="ORF">GCM10023092_20600</name>
</gene>
<keyword evidence="4 5" id="KW-0560">Oxidoreductase</keyword>
<dbReference type="Pfam" id="PF02777">
    <property type="entry name" value="Sod_Fe_C"/>
    <property type="match status" value="1"/>
</dbReference>
<dbReference type="PANTHER" id="PTHR43595:SF2">
    <property type="entry name" value="SMALL RIBOSOMAL SUBUNIT PROTEIN MS42"/>
    <property type="match status" value="1"/>
</dbReference>
<evidence type="ECO:0000259" key="7">
    <source>
        <dbReference type="Pfam" id="PF02777"/>
    </source>
</evidence>
<dbReference type="Gene3D" id="1.10.287.990">
    <property type="entry name" value="Fe,Mn superoxide dismutase (SOD) domain"/>
    <property type="match status" value="1"/>
</dbReference>
<comment type="catalytic activity">
    <reaction evidence="5">
        <text>2 superoxide + 2 H(+) = H2O2 + O2</text>
        <dbReference type="Rhea" id="RHEA:20696"/>
        <dbReference type="ChEBI" id="CHEBI:15378"/>
        <dbReference type="ChEBI" id="CHEBI:15379"/>
        <dbReference type="ChEBI" id="CHEBI:16240"/>
        <dbReference type="ChEBI" id="CHEBI:18421"/>
        <dbReference type="EC" id="1.15.1.1"/>
    </reaction>
</comment>
<organism evidence="8 9">
    <name type="scientific">Rurimicrobium arvi</name>
    <dbReference type="NCBI Taxonomy" id="2049916"/>
    <lineage>
        <taxon>Bacteria</taxon>
        <taxon>Pseudomonadati</taxon>
        <taxon>Bacteroidota</taxon>
        <taxon>Chitinophagia</taxon>
        <taxon>Chitinophagales</taxon>
        <taxon>Chitinophagaceae</taxon>
        <taxon>Rurimicrobium</taxon>
    </lineage>
</organism>
<proteinExistence type="inferred from homology"/>
<evidence type="ECO:0000256" key="5">
    <source>
        <dbReference type="RuleBase" id="RU000414"/>
    </source>
</evidence>
<feature type="domain" description="Manganese/iron superoxide dismutase C-terminal" evidence="7">
    <location>
        <begin position="93"/>
        <end position="198"/>
    </location>
</feature>
<dbReference type="InterPro" id="IPR019832">
    <property type="entry name" value="Mn/Fe_SOD_C"/>
</dbReference>
<accession>A0ABP8MWA2</accession>
<dbReference type="Pfam" id="PF00081">
    <property type="entry name" value="Sod_Fe_N"/>
    <property type="match status" value="1"/>
</dbReference>
<comment type="similarity">
    <text evidence="1 5">Belongs to the iron/manganese superoxide dismutase family.</text>
</comment>
<dbReference type="Gene3D" id="3.55.40.20">
    <property type="entry name" value="Iron/manganese superoxide dismutase, C-terminal domain"/>
    <property type="match status" value="1"/>
</dbReference>
<dbReference type="EMBL" id="BAABEZ010000022">
    <property type="protein sequence ID" value="GAA4455990.1"/>
    <property type="molecule type" value="Genomic_DNA"/>
</dbReference>
<dbReference type="PIRSF" id="PIRSF000349">
    <property type="entry name" value="SODismutase"/>
    <property type="match status" value="1"/>
</dbReference>
<protein>
    <recommendedName>
        <fullName evidence="2 5">Superoxide dismutase</fullName>
        <ecNumber evidence="2 5">1.15.1.1</ecNumber>
    </recommendedName>
</protein>
<dbReference type="SUPFAM" id="SSF54719">
    <property type="entry name" value="Fe,Mn superoxide dismutase (SOD), C-terminal domain"/>
    <property type="match status" value="1"/>
</dbReference>
<dbReference type="InterPro" id="IPR019833">
    <property type="entry name" value="Mn/Fe_SOD_BS"/>
</dbReference>
<dbReference type="EC" id="1.15.1.1" evidence="2 5"/>
<dbReference type="InterPro" id="IPR001189">
    <property type="entry name" value="Mn/Fe_SOD"/>
</dbReference>
<sequence>MSFTLPELPYSYDAMEPVIDAATMEIHHSRHHKAYVDNLNKALEGSADANASLEDLMRNISKHPAAVRNNGGGHYNHSLFWQILLPSGKSSAPSAALSEAINKAFGSMDALKEKMSTAGATRFGSGWAWLCVNDQKELAVCSTPNQDNPLMDVAECKGTPVLGIDVWEHAYYLKYQNKRPDYLAAIWSAINWEEVSRRYEAAL</sequence>
<evidence type="ECO:0000256" key="2">
    <source>
        <dbReference type="ARBA" id="ARBA00012682"/>
    </source>
</evidence>
<evidence type="ECO:0000256" key="1">
    <source>
        <dbReference type="ARBA" id="ARBA00008714"/>
    </source>
</evidence>
<dbReference type="RefSeq" id="WP_344826447.1">
    <property type="nucleotide sequence ID" value="NZ_BAABEZ010000022.1"/>
</dbReference>
<keyword evidence="3 5" id="KW-0479">Metal-binding</keyword>
<dbReference type="SUPFAM" id="SSF46609">
    <property type="entry name" value="Fe,Mn superoxide dismutase (SOD), N-terminal domain"/>
    <property type="match status" value="1"/>
</dbReference>
<dbReference type="Proteomes" id="UP001501410">
    <property type="component" value="Unassembled WGS sequence"/>
</dbReference>
<dbReference type="InterPro" id="IPR036314">
    <property type="entry name" value="SOD_C_sf"/>
</dbReference>
<dbReference type="PROSITE" id="PS00088">
    <property type="entry name" value="SOD_MN"/>
    <property type="match status" value="1"/>
</dbReference>
<evidence type="ECO:0000313" key="8">
    <source>
        <dbReference type="EMBL" id="GAA4455990.1"/>
    </source>
</evidence>
<evidence type="ECO:0000256" key="4">
    <source>
        <dbReference type="ARBA" id="ARBA00023002"/>
    </source>
</evidence>
<dbReference type="InterPro" id="IPR019831">
    <property type="entry name" value="Mn/Fe_SOD_N"/>
</dbReference>
<comment type="caution">
    <text evidence="8">The sequence shown here is derived from an EMBL/GenBank/DDBJ whole genome shotgun (WGS) entry which is preliminary data.</text>
</comment>
<reference evidence="9" key="1">
    <citation type="journal article" date="2019" name="Int. J. Syst. Evol. Microbiol.">
        <title>The Global Catalogue of Microorganisms (GCM) 10K type strain sequencing project: providing services to taxonomists for standard genome sequencing and annotation.</title>
        <authorList>
            <consortium name="The Broad Institute Genomics Platform"/>
            <consortium name="The Broad Institute Genome Sequencing Center for Infectious Disease"/>
            <person name="Wu L."/>
            <person name="Ma J."/>
        </authorList>
    </citation>
    <scope>NUCLEOTIDE SEQUENCE [LARGE SCALE GENOMIC DNA]</scope>
    <source>
        <strain evidence="9">JCM 31921</strain>
    </source>
</reference>
<comment type="function">
    <text evidence="5">Destroys radicals which are normally produced within the cells and which are toxic to biological systems.</text>
</comment>
<evidence type="ECO:0000313" key="9">
    <source>
        <dbReference type="Proteomes" id="UP001501410"/>
    </source>
</evidence>
<dbReference type="PANTHER" id="PTHR43595">
    <property type="entry name" value="37S RIBOSOMAL PROTEIN S26, MITOCHONDRIAL"/>
    <property type="match status" value="1"/>
</dbReference>
<dbReference type="InterPro" id="IPR036324">
    <property type="entry name" value="Mn/Fe_SOD_N_sf"/>
</dbReference>
<evidence type="ECO:0000256" key="3">
    <source>
        <dbReference type="ARBA" id="ARBA00022723"/>
    </source>
</evidence>
<evidence type="ECO:0000259" key="6">
    <source>
        <dbReference type="Pfam" id="PF00081"/>
    </source>
</evidence>
<keyword evidence="9" id="KW-1185">Reference proteome</keyword>